<accession>A0A563U8I1</accession>
<reference evidence="1 2" key="1">
    <citation type="submission" date="2019-07" db="EMBL/GenBank/DDBJ databases">
        <authorList>
            <person name="Kim J."/>
        </authorList>
    </citation>
    <scope>NUCLEOTIDE SEQUENCE [LARGE SCALE GENOMIC DNA]</scope>
    <source>
        <strain evidence="1 2">MJ1a</strain>
    </source>
</reference>
<proteinExistence type="predicted"/>
<dbReference type="EMBL" id="VOEI01000001">
    <property type="protein sequence ID" value="TWR27645.1"/>
    <property type="molecule type" value="Genomic_DNA"/>
</dbReference>
<dbReference type="AlphaFoldDB" id="A0A563U8I1"/>
<name>A0A563U8I1_9SPHI</name>
<dbReference type="RefSeq" id="WP_146268461.1">
    <property type="nucleotide sequence ID" value="NZ_VOEI01000001.1"/>
</dbReference>
<keyword evidence="2" id="KW-1185">Reference proteome</keyword>
<evidence type="ECO:0000313" key="1">
    <source>
        <dbReference type="EMBL" id="TWR27645.1"/>
    </source>
</evidence>
<organism evidence="1 2">
    <name type="scientific">Mucilaginibacter achroorhodeus</name>
    <dbReference type="NCBI Taxonomy" id="2599294"/>
    <lineage>
        <taxon>Bacteria</taxon>
        <taxon>Pseudomonadati</taxon>
        <taxon>Bacteroidota</taxon>
        <taxon>Sphingobacteriia</taxon>
        <taxon>Sphingobacteriales</taxon>
        <taxon>Sphingobacteriaceae</taxon>
        <taxon>Mucilaginibacter</taxon>
    </lineage>
</organism>
<sequence>MNSLSVDATGLPDIGKHPYETTCQRLRNRFRIDIPGDIDFQLEQFETLNHHRSVHIRNTFAIKNHCGDSYVLLLDTDAETTSINQKNKIQHRDTFQPWALAYLKKDFGRVVIRTETIIDKIREIIFPIELDFREDKAFSDRFYVLTDDRHKTEAAMNQQFRDAVMSIKKSDFVIEIYEHTLIIGNHKPVTPENTLYLAEFVAKLAELKC</sequence>
<dbReference type="Proteomes" id="UP000318010">
    <property type="component" value="Unassembled WGS sequence"/>
</dbReference>
<evidence type="ECO:0000313" key="2">
    <source>
        <dbReference type="Proteomes" id="UP000318010"/>
    </source>
</evidence>
<dbReference type="OrthoDB" id="791521at2"/>
<gene>
    <name evidence="1" type="ORF">FPZ42_00065</name>
</gene>
<comment type="caution">
    <text evidence="1">The sequence shown here is derived from an EMBL/GenBank/DDBJ whole genome shotgun (WGS) entry which is preliminary data.</text>
</comment>
<protein>
    <submittedName>
        <fullName evidence="1">Uncharacterized protein</fullName>
    </submittedName>
</protein>